<comment type="caution">
    <text evidence="2">The sequence shown here is derived from an EMBL/GenBank/DDBJ whole genome shotgun (WGS) entry which is preliminary data.</text>
</comment>
<name>A0ABV3QWI2_9HYPH</name>
<proteinExistence type="predicted"/>
<accession>A0ABV3QWI2</accession>
<dbReference type="Proteomes" id="UP001556196">
    <property type="component" value="Unassembled WGS sequence"/>
</dbReference>
<evidence type="ECO:0000313" key="3">
    <source>
        <dbReference type="Proteomes" id="UP001556196"/>
    </source>
</evidence>
<feature type="chain" id="PRO_5047537353" evidence="1">
    <location>
        <begin position="35"/>
        <end position="115"/>
    </location>
</feature>
<reference evidence="2 3" key="1">
    <citation type="submission" date="2024-06" db="EMBL/GenBank/DDBJ databases">
        <authorList>
            <person name="Tuo L."/>
        </authorList>
    </citation>
    <scope>NUCLEOTIDE SEQUENCE [LARGE SCALE GENOMIC DNA]</scope>
    <source>
        <strain evidence="2 3">ZMM04-5</strain>
    </source>
</reference>
<evidence type="ECO:0000256" key="1">
    <source>
        <dbReference type="SAM" id="SignalP"/>
    </source>
</evidence>
<dbReference type="RefSeq" id="WP_367722452.1">
    <property type="nucleotide sequence ID" value="NZ_JBFOCI010000001.1"/>
</dbReference>
<protein>
    <submittedName>
        <fullName evidence="2">Uncharacterized protein</fullName>
    </submittedName>
</protein>
<gene>
    <name evidence="2" type="ORF">ABUE31_05345</name>
</gene>
<keyword evidence="3" id="KW-1185">Reference proteome</keyword>
<keyword evidence="1" id="KW-0732">Signal</keyword>
<dbReference type="EMBL" id="JBFOCI010000001">
    <property type="protein sequence ID" value="MEW9805406.1"/>
    <property type="molecule type" value="Genomic_DNA"/>
</dbReference>
<evidence type="ECO:0000313" key="2">
    <source>
        <dbReference type="EMBL" id="MEW9805406.1"/>
    </source>
</evidence>
<organism evidence="2 3">
    <name type="scientific">Mesorhizobium marinum</name>
    <dbReference type="NCBI Taxonomy" id="3228790"/>
    <lineage>
        <taxon>Bacteria</taxon>
        <taxon>Pseudomonadati</taxon>
        <taxon>Pseudomonadota</taxon>
        <taxon>Alphaproteobacteria</taxon>
        <taxon>Hyphomicrobiales</taxon>
        <taxon>Phyllobacteriaceae</taxon>
        <taxon>Mesorhizobium</taxon>
    </lineage>
</organism>
<feature type="signal peptide" evidence="1">
    <location>
        <begin position="1"/>
        <end position="34"/>
    </location>
</feature>
<sequence length="115" mass="12582">MSYQSAQGRRSVASGRLALAAAAGLLLAAGDAQAISRYMSTTLTCSKVKAILGREGAAILQHRSPRTGVVLYDRYVKSRAFCPSNQTTDRTYVPTSDLKSCPVYRCKEIEFFDLR</sequence>